<protein>
    <submittedName>
        <fullName evidence="2">Uncharacterized protein</fullName>
    </submittedName>
</protein>
<organism evidence="2 3">
    <name type="scientific">Coprinellus micaceus</name>
    <name type="common">Glistening ink-cap mushroom</name>
    <name type="synonym">Coprinus micaceus</name>
    <dbReference type="NCBI Taxonomy" id="71717"/>
    <lineage>
        <taxon>Eukaryota</taxon>
        <taxon>Fungi</taxon>
        <taxon>Dikarya</taxon>
        <taxon>Basidiomycota</taxon>
        <taxon>Agaricomycotina</taxon>
        <taxon>Agaricomycetes</taxon>
        <taxon>Agaricomycetidae</taxon>
        <taxon>Agaricales</taxon>
        <taxon>Agaricineae</taxon>
        <taxon>Psathyrellaceae</taxon>
        <taxon>Coprinellus</taxon>
    </lineage>
</organism>
<name>A0A4Y7ST20_COPMI</name>
<comment type="caution">
    <text evidence="2">The sequence shown here is derived from an EMBL/GenBank/DDBJ whole genome shotgun (WGS) entry which is preliminary data.</text>
</comment>
<proteinExistence type="predicted"/>
<evidence type="ECO:0000313" key="3">
    <source>
        <dbReference type="Proteomes" id="UP000298030"/>
    </source>
</evidence>
<sequence>MCISNDPIRNGLLPPPAKAPLSCTHEVRLIAQLGVYCSLRNRLFRTFAQGSDEEGSMTHCHSDYHFYTSLDLPGAPSNRRPTAPTDYRRRSRGPRAGHEQDLARLLPMENQHSGEKRPEPAGLQWLAKMPRRREEGRTGRCQGG</sequence>
<dbReference type="AlphaFoldDB" id="A0A4Y7ST20"/>
<dbReference type="EMBL" id="QPFP01000061">
    <property type="protein sequence ID" value="TEB25010.1"/>
    <property type="molecule type" value="Genomic_DNA"/>
</dbReference>
<evidence type="ECO:0000256" key="1">
    <source>
        <dbReference type="SAM" id="MobiDB-lite"/>
    </source>
</evidence>
<keyword evidence="3" id="KW-1185">Reference proteome</keyword>
<gene>
    <name evidence="2" type="ORF">FA13DRAFT_1272225</name>
</gene>
<evidence type="ECO:0000313" key="2">
    <source>
        <dbReference type="EMBL" id="TEB25010.1"/>
    </source>
</evidence>
<feature type="region of interest" description="Disordered" evidence="1">
    <location>
        <begin position="70"/>
        <end position="144"/>
    </location>
</feature>
<accession>A0A4Y7ST20</accession>
<dbReference type="Proteomes" id="UP000298030">
    <property type="component" value="Unassembled WGS sequence"/>
</dbReference>
<reference evidence="2 3" key="1">
    <citation type="journal article" date="2019" name="Nat. Ecol. Evol.">
        <title>Megaphylogeny resolves global patterns of mushroom evolution.</title>
        <authorList>
            <person name="Varga T."/>
            <person name="Krizsan K."/>
            <person name="Foldi C."/>
            <person name="Dima B."/>
            <person name="Sanchez-Garcia M."/>
            <person name="Sanchez-Ramirez S."/>
            <person name="Szollosi G.J."/>
            <person name="Szarkandi J.G."/>
            <person name="Papp V."/>
            <person name="Albert L."/>
            <person name="Andreopoulos W."/>
            <person name="Angelini C."/>
            <person name="Antonin V."/>
            <person name="Barry K.W."/>
            <person name="Bougher N.L."/>
            <person name="Buchanan P."/>
            <person name="Buyck B."/>
            <person name="Bense V."/>
            <person name="Catcheside P."/>
            <person name="Chovatia M."/>
            <person name="Cooper J."/>
            <person name="Damon W."/>
            <person name="Desjardin D."/>
            <person name="Finy P."/>
            <person name="Geml J."/>
            <person name="Haridas S."/>
            <person name="Hughes K."/>
            <person name="Justo A."/>
            <person name="Karasinski D."/>
            <person name="Kautmanova I."/>
            <person name="Kiss B."/>
            <person name="Kocsube S."/>
            <person name="Kotiranta H."/>
            <person name="LaButti K.M."/>
            <person name="Lechner B.E."/>
            <person name="Liimatainen K."/>
            <person name="Lipzen A."/>
            <person name="Lukacs Z."/>
            <person name="Mihaltcheva S."/>
            <person name="Morgado L.N."/>
            <person name="Niskanen T."/>
            <person name="Noordeloos M.E."/>
            <person name="Ohm R.A."/>
            <person name="Ortiz-Santana B."/>
            <person name="Ovrebo C."/>
            <person name="Racz N."/>
            <person name="Riley R."/>
            <person name="Savchenko A."/>
            <person name="Shiryaev A."/>
            <person name="Soop K."/>
            <person name="Spirin V."/>
            <person name="Szebenyi C."/>
            <person name="Tomsovsky M."/>
            <person name="Tulloss R.E."/>
            <person name="Uehling J."/>
            <person name="Grigoriev I.V."/>
            <person name="Vagvolgyi C."/>
            <person name="Papp T."/>
            <person name="Martin F.M."/>
            <person name="Miettinen O."/>
            <person name="Hibbett D.S."/>
            <person name="Nagy L.G."/>
        </authorList>
    </citation>
    <scope>NUCLEOTIDE SEQUENCE [LARGE SCALE GENOMIC DNA]</scope>
    <source>
        <strain evidence="2 3">FP101781</strain>
    </source>
</reference>